<keyword evidence="1" id="KW-0472">Membrane</keyword>
<gene>
    <name evidence="3" type="ORF">CGLAU_07760</name>
</gene>
<evidence type="ECO:0000313" key="3">
    <source>
        <dbReference type="EMBL" id="AQQ15507.1"/>
    </source>
</evidence>
<accession>A0A1Q2HXB9</accession>
<feature type="transmembrane region" description="Helical" evidence="1">
    <location>
        <begin position="222"/>
        <end position="243"/>
    </location>
</feature>
<keyword evidence="1" id="KW-0812">Transmembrane</keyword>
<feature type="transmembrane region" description="Helical" evidence="1">
    <location>
        <begin position="108"/>
        <end position="130"/>
    </location>
</feature>
<keyword evidence="1" id="KW-1133">Transmembrane helix</keyword>
<evidence type="ECO:0000313" key="4">
    <source>
        <dbReference type="Proteomes" id="UP000217209"/>
    </source>
</evidence>
<feature type="transmembrane region" description="Helical" evidence="1">
    <location>
        <begin position="50"/>
        <end position="71"/>
    </location>
</feature>
<dbReference type="Pfam" id="PF07853">
    <property type="entry name" value="DUF1648"/>
    <property type="match status" value="1"/>
</dbReference>
<organism evidence="3 4">
    <name type="scientific">Corynebacterium glaucum</name>
    <dbReference type="NCBI Taxonomy" id="187491"/>
    <lineage>
        <taxon>Bacteria</taxon>
        <taxon>Bacillati</taxon>
        <taxon>Actinomycetota</taxon>
        <taxon>Actinomycetes</taxon>
        <taxon>Mycobacteriales</taxon>
        <taxon>Corynebacteriaceae</taxon>
        <taxon>Corynebacterium</taxon>
    </lineage>
</organism>
<reference evidence="3 4" key="1">
    <citation type="submission" date="2016-12" db="EMBL/GenBank/DDBJ databases">
        <authorList>
            <person name="Song W.-J."/>
            <person name="Kurnit D.M."/>
        </authorList>
    </citation>
    <scope>NUCLEOTIDE SEQUENCE [LARGE SCALE GENOMIC DNA]</scope>
    <source>
        <strain evidence="3 4">DSM 30827</strain>
    </source>
</reference>
<dbReference type="OrthoDB" id="4418125at2"/>
<proteinExistence type="predicted"/>
<feature type="domain" description="DUF1648" evidence="2">
    <location>
        <begin position="12"/>
        <end position="56"/>
    </location>
</feature>
<dbReference type="KEGG" id="cgv:CGLAU_07760"/>
<evidence type="ECO:0000256" key="1">
    <source>
        <dbReference type="SAM" id="Phobius"/>
    </source>
</evidence>
<dbReference type="EMBL" id="CP019688">
    <property type="protein sequence ID" value="AQQ15507.1"/>
    <property type="molecule type" value="Genomic_DNA"/>
</dbReference>
<feature type="transmembrane region" description="Helical" evidence="1">
    <location>
        <begin position="136"/>
        <end position="158"/>
    </location>
</feature>
<dbReference type="InterPro" id="IPR012867">
    <property type="entry name" value="DUF1648"/>
</dbReference>
<protein>
    <recommendedName>
        <fullName evidence="2">DUF1648 domain-containing protein</fullName>
    </recommendedName>
</protein>
<keyword evidence="4" id="KW-1185">Reference proteome</keyword>
<sequence length="244" mass="26432">MRAKPLYTAAVIIYLAVLAYVFLRWDAIPDPVPMHIGPAGEIDSWAPKTWLSVTAVTLIGLVITVGVAATLPSISLARIGHDQPAGGELPFSETASQRVERLHETTNLMLAQIVLGTAVLLAVVQIMLIFPDAPISTWSFLILFGAFMVFTLVLTWRLHRTTKESFARIEPDQEERIRIERLGMKAGMGVYSAPKDTMAVAVLPGEPSKLQINTSHPAGKRALTQIALSLGGMMIGILVISILA</sequence>
<feature type="transmembrane region" description="Helical" evidence="1">
    <location>
        <begin position="7"/>
        <end position="25"/>
    </location>
</feature>
<name>A0A1Q2HXB9_9CORY</name>
<dbReference type="AlphaFoldDB" id="A0A1Q2HXB9"/>
<dbReference type="RefSeq" id="WP_095660185.1">
    <property type="nucleotide sequence ID" value="NZ_CP019688.1"/>
</dbReference>
<dbReference type="Proteomes" id="UP000217209">
    <property type="component" value="Chromosome"/>
</dbReference>
<evidence type="ECO:0000259" key="2">
    <source>
        <dbReference type="Pfam" id="PF07853"/>
    </source>
</evidence>